<evidence type="ECO:0000256" key="5">
    <source>
        <dbReference type="ARBA" id="ARBA00022824"/>
    </source>
</evidence>
<keyword evidence="3 10" id="KW-0813">Transport</keyword>
<dbReference type="GO" id="GO:0016125">
    <property type="term" value="P:sterol metabolic process"/>
    <property type="evidence" value="ECO:0007669"/>
    <property type="project" value="UniProtKB-UniRule"/>
</dbReference>
<comment type="caution">
    <text evidence="11">The sequence shown here is derived from an EMBL/GenBank/DDBJ whole genome shotgun (WGS) entry which is preliminary data.</text>
</comment>
<comment type="subcellular location">
    <subcellularLocation>
        <location evidence="1 10">Endoplasmic reticulum membrane</location>
        <topology evidence="1 10">Multi-pass membrane protein</topology>
    </subcellularLocation>
    <subcellularLocation>
        <location evidence="10">Golgi apparatus membrane</location>
        <topology evidence="10">Multi-pass membrane protein</topology>
    </subcellularLocation>
</comment>
<organism evidence="11 12">
    <name type="scientific">Crepidotus variabilis</name>
    <dbReference type="NCBI Taxonomy" id="179855"/>
    <lineage>
        <taxon>Eukaryota</taxon>
        <taxon>Fungi</taxon>
        <taxon>Dikarya</taxon>
        <taxon>Basidiomycota</taxon>
        <taxon>Agaricomycotina</taxon>
        <taxon>Agaricomycetes</taxon>
        <taxon>Agaricomycetidae</taxon>
        <taxon>Agaricales</taxon>
        <taxon>Agaricineae</taxon>
        <taxon>Crepidotaceae</taxon>
        <taxon>Crepidotus</taxon>
    </lineage>
</organism>
<keyword evidence="5 10" id="KW-0256">Endoplasmic reticulum</keyword>
<evidence type="ECO:0000256" key="1">
    <source>
        <dbReference type="ARBA" id="ARBA00004477"/>
    </source>
</evidence>
<dbReference type="GO" id="GO:0005789">
    <property type="term" value="C:endoplasmic reticulum membrane"/>
    <property type="evidence" value="ECO:0007669"/>
    <property type="project" value="UniProtKB-SubCell"/>
</dbReference>
<keyword evidence="8 10" id="KW-0443">Lipid metabolism</keyword>
<keyword evidence="7 10" id="KW-0445">Lipid transport</keyword>
<keyword evidence="9 10" id="KW-0472">Membrane</keyword>
<feature type="transmembrane region" description="Helical" evidence="10">
    <location>
        <begin position="137"/>
        <end position="169"/>
    </location>
</feature>
<proteinExistence type="inferred from homology"/>
<dbReference type="EMBL" id="MU157899">
    <property type="protein sequence ID" value="KAF9524399.1"/>
    <property type="molecule type" value="Genomic_DNA"/>
</dbReference>
<keyword evidence="6 10" id="KW-1133">Transmembrane helix</keyword>
<dbReference type="GO" id="GO:0032541">
    <property type="term" value="C:cortical endoplasmic reticulum"/>
    <property type="evidence" value="ECO:0007669"/>
    <property type="project" value="TreeGrafter"/>
</dbReference>
<dbReference type="Pfam" id="PF04161">
    <property type="entry name" value="Arv1"/>
    <property type="match status" value="1"/>
</dbReference>
<dbReference type="GO" id="GO:0006665">
    <property type="term" value="P:sphingolipid metabolic process"/>
    <property type="evidence" value="ECO:0007669"/>
    <property type="project" value="UniProtKB-UniRule"/>
</dbReference>
<comment type="function">
    <text evidence="10">Regulates also the sphingolipid metabolism.</text>
</comment>
<keyword evidence="12" id="KW-1185">Reference proteome</keyword>
<accession>A0A9P6E8D2</accession>
<evidence type="ECO:0000256" key="4">
    <source>
        <dbReference type="ARBA" id="ARBA00022692"/>
    </source>
</evidence>
<dbReference type="AlphaFoldDB" id="A0A9P6E8D2"/>
<dbReference type="GO" id="GO:0000139">
    <property type="term" value="C:Golgi membrane"/>
    <property type="evidence" value="ECO:0007669"/>
    <property type="project" value="UniProtKB-SubCell"/>
</dbReference>
<sequence length="315" mass="35364">MPVCTSCTHPSPYLYTVYGAPNNIRLEKCTACHEFVDPYVEHDSLTILLDLLLLKRGVYRHLIFNQGAEPRKVSGKTTDKVEVDEASKASAERDRWILLCQLGLTLVAVDAFIRWSYLKPSTTAIGEPWSKDDAMTLLRFFIGTAAETIAFHGGISLSCFIVMHLLGLFNPNHSTFREEFRLSMISMSLFYSSLTKFFLLLLLTIWTPGSSAKPRIVHTLPSWVNNLWTGDSDLVIRIFQFLDDDKLDREWIIRNVLGGMTAGFGLRVILDLHPALTSLIILIGWLAKKTMAKFVCEWVGGSAGASEAWLAYSIP</sequence>
<evidence type="ECO:0000313" key="12">
    <source>
        <dbReference type="Proteomes" id="UP000807306"/>
    </source>
</evidence>
<feature type="transmembrane region" description="Helical" evidence="10">
    <location>
        <begin position="96"/>
        <end position="117"/>
    </location>
</feature>
<feature type="transmembrane region" description="Helical" evidence="10">
    <location>
        <begin position="264"/>
        <end position="287"/>
    </location>
</feature>
<reference evidence="11" key="1">
    <citation type="submission" date="2020-11" db="EMBL/GenBank/DDBJ databases">
        <authorList>
            <consortium name="DOE Joint Genome Institute"/>
            <person name="Ahrendt S."/>
            <person name="Riley R."/>
            <person name="Andreopoulos W."/>
            <person name="Labutti K."/>
            <person name="Pangilinan J."/>
            <person name="Ruiz-Duenas F.J."/>
            <person name="Barrasa J.M."/>
            <person name="Sanchez-Garcia M."/>
            <person name="Camarero S."/>
            <person name="Miyauchi S."/>
            <person name="Serrano A."/>
            <person name="Linde D."/>
            <person name="Babiker R."/>
            <person name="Drula E."/>
            <person name="Ayuso-Fernandez I."/>
            <person name="Pacheco R."/>
            <person name="Padilla G."/>
            <person name="Ferreira P."/>
            <person name="Barriuso J."/>
            <person name="Kellner H."/>
            <person name="Castanera R."/>
            <person name="Alfaro M."/>
            <person name="Ramirez L."/>
            <person name="Pisabarro A.G."/>
            <person name="Kuo A."/>
            <person name="Tritt A."/>
            <person name="Lipzen A."/>
            <person name="He G."/>
            <person name="Yan M."/>
            <person name="Ng V."/>
            <person name="Cullen D."/>
            <person name="Martin F."/>
            <person name="Rosso M.-N."/>
            <person name="Henrissat B."/>
            <person name="Hibbett D."/>
            <person name="Martinez A.T."/>
            <person name="Grigoriev I.V."/>
        </authorList>
    </citation>
    <scope>NUCLEOTIDE SEQUENCE</scope>
    <source>
        <strain evidence="11">CBS 506.95</strain>
    </source>
</reference>
<feature type="transmembrane region" description="Helical" evidence="10">
    <location>
        <begin position="189"/>
        <end position="207"/>
    </location>
</feature>
<evidence type="ECO:0000256" key="3">
    <source>
        <dbReference type="ARBA" id="ARBA00022448"/>
    </source>
</evidence>
<dbReference type="PANTHER" id="PTHR14467:SF0">
    <property type="entry name" value="PROTEIN ARV1"/>
    <property type="match status" value="1"/>
</dbReference>
<dbReference type="Proteomes" id="UP000807306">
    <property type="component" value="Unassembled WGS sequence"/>
</dbReference>
<evidence type="ECO:0000256" key="2">
    <source>
        <dbReference type="ARBA" id="ARBA00009187"/>
    </source>
</evidence>
<name>A0A9P6E8D2_9AGAR</name>
<evidence type="ECO:0000256" key="6">
    <source>
        <dbReference type="ARBA" id="ARBA00022989"/>
    </source>
</evidence>
<comment type="function">
    <text evidence="10">Mediator of sterol homeostasis involved in sterol uptake, trafficking and distribution into membranes.</text>
</comment>
<gene>
    <name evidence="11" type="ORF">CPB83DRAFT_909942</name>
</gene>
<dbReference type="GO" id="GO:0097036">
    <property type="term" value="P:regulation of plasma membrane sterol distribution"/>
    <property type="evidence" value="ECO:0007669"/>
    <property type="project" value="UniProtKB-UniRule"/>
</dbReference>
<dbReference type="GO" id="GO:0032366">
    <property type="term" value="P:intracellular sterol transport"/>
    <property type="evidence" value="ECO:0007669"/>
    <property type="project" value="UniProtKB-UniRule"/>
</dbReference>
<dbReference type="InterPro" id="IPR007290">
    <property type="entry name" value="Arv1"/>
</dbReference>
<dbReference type="OrthoDB" id="2192830at2759"/>
<dbReference type="PANTHER" id="PTHR14467">
    <property type="entry name" value="ARV1"/>
    <property type="match status" value="1"/>
</dbReference>
<keyword evidence="10" id="KW-0333">Golgi apparatus</keyword>
<evidence type="ECO:0000313" key="11">
    <source>
        <dbReference type="EMBL" id="KAF9524399.1"/>
    </source>
</evidence>
<protein>
    <recommendedName>
        <fullName evidence="10">Protein ARV</fullName>
    </recommendedName>
</protein>
<keyword evidence="10" id="KW-0746">Sphingolipid metabolism</keyword>
<evidence type="ECO:0000256" key="9">
    <source>
        <dbReference type="ARBA" id="ARBA00023136"/>
    </source>
</evidence>
<evidence type="ECO:0000256" key="8">
    <source>
        <dbReference type="ARBA" id="ARBA00023098"/>
    </source>
</evidence>
<evidence type="ECO:0000256" key="7">
    <source>
        <dbReference type="ARBA" id="ARBA00023055"/>
    </source>
</evidence>
<evidence type="ECO:0000256" key="10">
    <source>
        <dbReference type="RuleBase" id="RU368065"/>
    </source>
</evidence>
<keyword evidence="4 10" id="KW-0812">Transmembrane</keyword>
<comment type="similarity">
    <text evidence="2 10">Belongs to the ARV1 family.</text>
</comment>